<dbReference type="InterPro" id="IPR050773">
    <property type="entry name" value="CbxX/CfxQ_RuBisCO_ESX"/>
</dbReference>
<dbReference type="STRING" id="211114.SAMN04489726_3484"/>
<evidence type="ECO:0000256" key="4">
    <source>
        <dbReference type="SAM" id="MobiDB-lite"/>
    </source>
</evidence>
<evidence type="ECO:0000259" key="5">
    <source>
        <dbReference type="SMART" id="SM00382"/>
    </source>
</evidence>
<sequence length="1034" mass="106751">MNRQLLVVAADRPGAFSTIGAALGSAADGATISVLPGRYEENLVLDRMVTLVAEDGPGTVEVLAHKGSAVVVEAEAAQITGLSLTCADDSLAALDVRLGEVALDDCRIAAASWAAVLARGQGCVVLRGCSVSAAGGAGLVVTSPLPSTAEDTLITDVASSGVVVAEQGSLVLRRVTVRKAGGNGVCVNGRAHAVIEDCEIVGAGKPALVVEQEASADVRDLKVSGSASLDLYVLSSGTVSVVDSDFSGAAMQSAHIAGGASPRLRGCRFASAGRNAVQVTGGASPRFDDCRVADSPVGVVVDGASSPEFGELRVEGSTHGVLLVGAEAAVELKGLRAKASTGPGVIVKGKSRLTVTDAAIEVADVGLALSEGASADVSDSVLRGSGAHVGDGSLSIKDSEIVDAAEDGISVDAGGVLHAIRCRVRSARRHGVHVRSGARAEVSSCEITGSGGESVLRDDAPAEEVTSDIPVPSREEPATLGDAAGSMLEGPLAELDTLVGLDGVKHEVVGLINLIKMTQRRQEMGLPMPPMSRHLVFAGPPGTGKTTVARLYGAVLAELGILERGHMVEVARADLVAQYIGATAIKTADVVSKAMGGVLFIDEAYTLSSQSGGSGPDFGQEAIDTLMKMMEDHRDELVVIVAGYSGLMEKFLASNPGMASRFSKTVEFPNYSVDELVTITTNLCRKHYYELTDDAVRALTDYFERVPKDDTFGNGRVARKLFEAMVSNQASRLALYPPSKDAELSRLTAEDLGAELTALDEVAPRESGPDAGTDPLGAVQASLSWRRLSGLCGLETVREAAGRNLVQLCELKNRRKPLGRQANVVLSGVVGSGRRAVADLYGQCLSELGLVGVGHSVRVSVGVDLCPRWPGQAASLVAKAFEDAAGGVLVLDADGPWIADPADRGGEIAEALVEAVRRNPGGPVVLVLGEQQALARLFEHSSVLSGLFGEVWDFGAYEVAELASLAVRHLARRGHEVPSDVALALRELIESTPDRTAHGAHQLAHRLAATAASRTLAAADLHALTGRVGAVCVG</sequence>
<dbReference type="Gene3D" id="2.160.20.20">
    <property type="match status" value="1"/>
</dbReference>
<dbReference type="InterPro" id="IPR003593">
    <property type="entry name" value="AAA+_ATPase"/>
</dbReference>
<dbReference type="eggNOG" id="COG0464">
    <property type="taxonomic scope" value="Bacteria"/>
</dbReference>
<evidence type="ECO:0000313" key="6">
    <source>
        <dbReference type="EMBL" id="SDM81331.1"/>
    </source>
</evidence>
<feature type="domain" description="AAA+ ATPase" evidence="5">
    <location>
        <begin position="531"/>
        <end position="672"/>
    </location>
</feature>
<evidence type="ECO:0000256" key="3">
    <source>
        <dbReference type="ARBA" id="ARBA00022840"/>
    </source>
</evidence>
<dbReference type="SMART" id="SM00382">
    <property type="entry name" value="AAA"/>
    <property type="match status" value="1"/>
</dbReference>
<dbReference type="EMBL" id="LT629701">
    <property type="protein sequence ID" value="SDM81331.1"/>
    <property type="molecule type" value="Genomic_DNA"/>
</dbReference>
<dbReference type="SUPFAM" id="SSF52540">
    <property type="entry name" value="P-loop containing nucleoside triphosphate hydrolases"/>
    <property type="match status" value="2"/>
</dbReference>
<protein>
    <submittedName>
        <fullName evidence="6">Right handed beta helix region</fullName>
    </submittedName>
</protein>
<dbReference type="Pfam" id="PF17866">
    <property type="entry name" value="AAA_lid_6"/>
    <property type="match status" value="1"/>
</dbReference>
<gene>
    <name evidence="6" type="ORF">SAMN04489726_3484</name>
</gene>
<comment type="similarity">
    <text evidence="1">Belongs to the CbxX/CfxQ family.</text>
</comment>
<dbReference type="SUPFAM" id="SSF51126">
    <property type="entry name" value="Pectin lyase-like"/>
    <property type="match status" value="2"/>
</dbReference>
<dbReference type="Gene3D" id="3.40.50.300">
    <property type="entry name" value="P-loop containing nucleotide triphosphate hydrolases"/>
    <property type="match status" value="2"/>
</dbReference>
<dbReference type="RefSeq" id="WP_030430377.1">
    <property type="nucleotide sequence ID" value="NZ_JOEF01000012.1"/>
</dbReference>
<dbReference type="InterPro" id="IPR012332">
    <property type="entry name" value="Autotransporter_pectin_lyase_C"/>
</dbReference>
<dbReference type="InterPro" id="IPR039448">
    <property type="entry name" value="Beta_helix"/>
</dbReference>
<dbReference type="GO" id="GO:0016887">
    <property type="term" value="F:ATP hydrolysis activity"/>
    <property type="evidence" value="ECO:0007669"/>
    <property type="project" value="InterPro"/>
</dbReference>
<dbReference type="PANTHER" id="PTHR43392:SF2">
    <property type="entry name" value="AAA-TYPE ATPASE FAMILY PROTEIN _ ANKYRIN REPEAT FAMILY PROTEIN"/>
    <property type="match status" value="1"/>
</dbReference>
<feature type="region of interest" description="Disordered" evidence="4">
    <location>
        <begin position="448"/>
        <end position="478"/>
    </location>
</feature>
<evidence type="ECO:0000256" key="2">
    <source>
        <dbReference type="ARBA" id="ARBA00022741"/>
    </source>
</evidence>
<dbReference type="PANTHER" id="PTHR43392">
    <property type="entry name" value="AAA-TYPE ATPASE FAMILY PROTEIN / ANKYRIN REPEAT FAMILY PROTEIN"/>
    <property type="match status" value="1"/>
</dbReference>
<proteinExistence type="inferred from homology"/>
<dbReference type="GO" id="GO:0005524">
    <property type="term" value="F:ATP binding"/>
    <property type="evidence" value="ECO:0007669"/>
    <property type="project" value="UniProtKB-KW"/>
</dbReference>
<dbReference type="SMART" id="SM00710">
    <property type="entry name" value="PbH1"/>
    <property type="match status" value="7"/>
</dbReference>
<dbReference type="PRINTS" id="PR00819">
    <property type="entry name" value="CBXCFQXSUPER"/>
</dbReference>
<dbReference type="InterPro" id="IPR006626">
    <property type="entry name" value="PbH1"/>
</dbReference>
<evidence type="ECO:0000256" key="1">
    <source>
        <dbReference type="ARBA" id="ARBA00010378"/>
    </source>
</evidence>
<reference evidence="6 7" key="1">
    <citation type="submission" date="2016-10" db="EMBL/GenBank/DDBJ databases">
        <authorList>
            <person name="de Groot N.N."/>
        </authorList>
    </citation>
    <scope>NUCLEOTIDE SEQUENCE [LARGE SCALE GENOMIC DNA]</scope>
    <source>
        <strain evidence="6 7">DSM 44149</strain>
    </source>
</reference>
<dbReference type="InterPro" id="IPR027417">
    <property type="entry name" value="P-loop_NTPase"/>
</dbReference>
<evidence type="ECO:0000313" key="7">
    <source>
        <dbReference type="Proteomes" id="UP000183376"/>
    </source>
</evidence>
<keyword evidence="7" id="KW-1185">Reference proteome</keyword>
<dbReference type="InterPro" id="IPR003959">
    <property type="entry name" value="ATPase_AAA_core"/>
</dbReference>
<dbReference type="Proteomes" id="UP000183376">
    <property type="component" value="Chromosome I"/>
</dbReference>
<dbReference type="FunFam" id="3.40.50.300:FF:000216">
    <property type="entry name" value="Type VII secretion ATPase EccA"/>
    <property type="match status" value="1"/>
</dbReference>
<dbReference type="AlphaFoldDB" id="A0A1G9WAR8"/>
<name>A0A1G9WAR8_ALLAB</name>
<dbReference type="InterPro" id="IPR041627">
    <property type="entry name" value="AAA_lid_6"/>
</dbReference>
<accession>A0A1G9WAR8</accession>
<organism evidence="6 7">
    <name type="scientific">Allokutzneria albata</name>
    <name type="common">Kibdelosporangium albatum</name>
    <dbReference type="NCBI Taxonomy" id="211114"/>
    <lineage>
        <taxon>Bacteria</taxon>
        <taxon>Bacillati</taxon>
        <taxon>Actinomycetota</taxon>
        <taxon>Actinomycetes</taxon>
        <taxon>Pseudonocardiales</taxon>
        <taxon>Pseudonocardiaceae</taxon>
        <taxon>Allokutzneria</taxon>
    </lineage>
</organism>
<dbReference type="Gene3D" id="2.160.20.10">
    <property type="entry name" value="Single-stranded right-handed beta-helix, Pectin lyase-like"/>
    <property type="match status" value="1"/>
</dbReference>
<dbReference type="InterPro" id="IPR000641">
    <property type="entry name" value="CbxX/CfxQ"/>
</dbReference>
<dbReference type="CDD" id="cd00009">
    <property type="entry name" value="AAA"/>
    <property type="match status" value="1"/>
</dbReference>
<keyword evidence="2" id="KW-0547">Nucleotide-binding</keyword>
<dbReference type="Pfam" id="PF00004">
    <property type="entry name" value="AAA"/>
    <property type="match status" value="1"/>
</dbReference>
<dbReference type="Gene3D" id="1.10.8.60">
    <property type="match status" value="1"/>
</dbReference>
<dbReference type="Pfam" id="PF13229">
    <property type="entry name" value="Beta_helix"/>
    <property type="match status" value="1"/>
</dbReference>
<dbReference type="InterPro" id="IPR011050">
    <property type="entry name" value="Pectin_lyase_fold/virulence"/>
</dbReference>
<keyword evidence="3" id="KW-0067">ATP-binding</keyword>
<dbReference type="InterPro" id="IPR012334">
    <property type="entry name" value="Pectin_lyas_fold"/>
</dbReference>